<evidence type="ECO:0000256" key="1">
    <source>
        <dbReference type="SAM" id="MobiDB-lite"/>
    </source>
</evidence>
<accession>M1D8Z0</accession>
<reference evidence="2" key="2">
    <citation type="submission" date="2015-06" db="UniProtKB">
        <authorList>
            <consortium name="EnsemblPlants"/>
        </authorList>
    </citation>
    <scope>IDENTIFICATION</scope>
    <source>
        <strain evidence="2">DM1-3 516 R44</strain>
    </source>
</reference>
<organism evidence="2 3">
    <name type="scientific">Solanum tuberosum</name>
    <name type="common">Potato</name>
    <dbReference type="NCBI Taxonomy" id="4113"/>
    <lineage>
        <taxon>Eukaryota</taxon>
        <taxon>Viridiplantae</taxon>
        <taxon>Streptophyta</taxon>
        <taxon>Embryophyta</taxon>
        <taxon>Tracheophyta</taxon>
        <taxon>Spermatophyta</taxon>
        <taxon>Magnoliopsida</taxon>
        <taxon>eudicotyledons</taxon>
        <taxon>Gunneridae</taxon>
        <taxon>Pentapetalae</taxon>
        <taxon>asterids</taxon>
        <taxon>lamiids</taxon>
        <taxon>Solanales</taxon>
        <taxon>Solanaceae</taxon>
        <taxon>Solanoideae</taxon>
        <taxon>Solaneae</taxon>
        <taxon>Solanum</taxon>
    </lineage>
</organism>
<dbReference type="Proteomes" id="UP000011115">
    <property type="component" value="Unassembled WGS sequence"/>
</dbReference>
<dbReference type="InParanoid" id="M1D8Z0"/>
<reference evidence="3" key="1">
    <citation type="journal article" date="2011" name="Nature">
        <title>Genome sequence and analysis of the tuber crop potato.</title>
        <authorList>
            <consortium name="The Potato Genome Sequencing Consortium"/>
        </authorList>
    </citation>
    <scope>NUCLEOTIDE SEQUENCE [LARGE SCALE GENOMIC DNA]</scope>
    <source>
        <strain evidence="3">cv. DM1-3 516 R44</strain>
    </source>
</reference>
<dbReference type="EnsemblPlants" id="PGSC0003DMT400085201">
    <property type="protein sequence ID" value="PGSC0003DMT400085201"/>
    <property type="gene ID" value="PGSC0003DMG400034772"/>
</dbReference>
<feature type="region of interest" description="Disordered" evidence="1">
    <location>
        <begin position="76"/>
        <end position="112"/>
    </location>
</feature>
<dbReference type="Gramene" id="PGSC0003DMT400085201">
    <property type="protein sequence ID" value="PGSC0003DMT400085201"/>
    <property type="gene ID" value="PGSC0003DMG400034772"/>
</dbReference>
<name>M1D8Z0_SOLTU</name>
<protein>
    <submittedName>
        <fullName evidence="2">Uncharacterized protein</fullName>
    </submittedName>
</protein>
<dbReference type="AlphaFoldDB" id="M1D8Z0"/>
<proteinExistence type="predicted"/>
<dbReference type="HOGENOM" id="CLU_029307_10_2_1"/>
<feature type="compositionally biased region" description="Low complexity" evidence="1">
    <location>
        <begin position="92"/>
        <end position="111"/>
    </location>
</feature>
<evidence type="ECO:0000313" key="2">
    <source>
        <dbReference type="EnsemblPlants" id="PGSC0003DMT400085201"/>
    </source>
</evidence>
<sequence length="131" mass="14169">MLRCARQHLTSLPFPVLITELCKQARVPRDAKKDVEVIPTSSTDIQSIEAEYLKDQEKRKKIASVELVNTKSSLAEASLSTPTPGPLGISIAMASPSDTSRSSAAARSPRPTIVADVSRPPLTQVFLLRMG</sequence>
<keyword evidence="3" id="KW-1185">Reference proteome</keyword>
<dbReference type="PaxDb" id="4113-PGSC0003DMT400085201"/>
<evidence type="ECO:0000313" key="3">
    <source>
        <dbReference type="Proteomes" id="UP000011115"/>
    </source>
</evidence>